<name>A0AAQ3PSS2_PASNO</name>
<dbReference type="Proteomes" id="UP001341281">
    <property type="component" value="Chromosome 01"/>
</dbReference>
<sequence>MSEPGVKFFHRPEGSRQEPGVSFRTDGWLRKPALGFNSLMQIPDEIQSSIKAQRRLGRRRGAARLRARGDGGAWQPAQLFFILNGASRKPLS</sequence>
<reference evidence="2 3" key="1">
    <citation type="submission" date="2024-02" db="EMBL/GenBank/DDBJ databases">
        <title>High-quality chromosome-scale genome assembly of Pensacola bahiagrass (Paspalum notatum Flugge var. saurae).</title>
        <authorList>
            <person name="Vega J.M."/>
            <person name="Podio M."/>
            <person name="Orjuela J."/>
            <person name="Siena L.A."/>
            <person name="Pessino S.C."/>
            <person name="Combes M.C."/>
            <person name="Mariac C."/>
            <person name="Albertini E."/>
            <person name="Pupilli F."/>
            <person name="Ortiz J.P.A."/>
            <person name="Leblanc O."/>
        </authorList>
    </citation>
    <scope>NUCLEOTIDE SEQUENCE [LARGE SCALE GENOMIC DNA]</scope>
    <source>
        <strain evidence="2">R1</strain>
        <tissue evidence="2">Leaf</tissue>
    </source>
</reference>
<evidence type="ECO:0000256" key="1">
    <source>
        <dbReference type="SAM" id="MobiDB-lite"/>
    </source>
</evidence>
<organism evidence="2 3">
    <name type="scientific">Paspalum notatum var. saurae</name>
    <dbReference type="NCBI Taxonomy" id="547442"/>
    <lineage>
        <taxon>Eukaryota</taxon>
        <taxon>Viridiplantae</taxon>
        <taxon>Streptophyta</taxon>
        <taxon>Embryophyta</taxon>
        <taxon>Tracheophyta</taxon>
        <taxon>Spermatophyta</taxon>
        <taxon>Magnoliopsida</taxon>
        <taxon>Liliopsida</taxon>
        <taxon>Poales</taxon>
        <taxon>Poaceae</taxon>
        <taxon>PACMAD clade</taxon>
        <taxon>Panicoideae</taxon>
        <taxon>Andropogonodae</taxon>
        <taxon>Paspaleae</taxon>
        <taxon>Paspalinae</taxon>
        <taxon>Paspalum</taxon>
    </lineage>
</organism>
<feature type="region of interest" description="Disordered" evidence="1">
    <location>
        <begin position="1"/>
        <end position="23"/>
    </location>
</feature>
<protein>
    <submittedName>
        <fullName evidence="2">Uncharacterized protein</fullName>
    </submittedName>
</protein>
<evidence type="ECO:0000313" key="3">
    <source>
        <dbReference type="Proteomes" id="UP001341281"/>
    </source>
</evidence>
<evidence type="ECO:0000313" key="2">
    <source>
        <dbReference type="EMBL" id="WVZ54969.1"/>
    </source>
</evidence>
<accession>A0AAQ3PSS2</accession>
<dbReference type="EMBL" id="CP144745">
    <property type="protein sequence ID" value="WVZ54969.1"/>
    <property type="molecule type" value="Genomic_DNA"/>
</dbReference>
<dbReference type="AlphaFoldDB" id="A0AAQ3PSS2"/>
<proteinExistence type="predicted"/>
<gene>
    <name evidence="2" type="ORF">U9M48_005693</name>
</gene>
<keyword evidence="3" id="KW-1185">Reference proteome</keyword>